<organism evidence="1 2">
    <name type="scientific">Citrus sinensis</name>
    <name type="common">Sweet orange</name>
    <name type="synonym">Citrus aurantium var. sinensis</name>
    <dbReference type="NCBI Taxonomy" id="2711"/>
    <lineage>
        <taxon>Eukaryota</taxon>
        <taxon>Viridiplantae</taxon>
        <taxon>Streptophyta</taxon>
        <taxon>Embryophyta</taxon>
        <taxon>Tracheophyta</taxon>
        <taxon>Spermatophyta</taxon>
        <taxon>Magnoliopsida</taxon>
        <taxon>eudicotyledons</taxon>
        <taxon>Gunneridae</taxon>
        <taxon>Pentapetalae</taxon>
        <taxon>rosids</taxon>
        <taxon>malvids</taxon>
        <taxon>Sapindales</taxon>
        <taxon>Rutaceae</taxon>
        <taxon>Aurantioideae</taxon>
        <taxon>Citrus</taxon>
    </lineage>
</organism>
<accession>A0ACB8LS60</accession>
<dbReference type="EMBL" id="CM039172">
    <property type="protein sequence ID" value="KAH9776373.1"/>
    <property type="molecule type" value="Genomic_DNA"/>
</dbReference>
<evidence type="ECO:0000313" key="1">
    <source>
        <dbReference type="EMBL" id="KAH9776373.1"/>
    </source>
</evidence>
<reference evidence="2" key="1">
    <citation type="journal article" date="2023" name="Hortic. Res.">
        <title>A chromosome-level phased genome enabling allele-level studies in sweet orange: a case study on citrus Huanglongbing tolerance.</title>
        <authorList>
            <person name="Wu B."/>
            <person name="Yu Q."/>
            <person name="Deng Z."/>
            <person name="Duan Y."/>
            <person name="Luo F."/>
            <person name="Gmitter F. Jr."/>
        </authorList>
    </citation>
    <scope>NUCLEOTIDE SEQUENCE [LARGE SCALE GENOMIC DNA]</scope>
    <source>
        <strain evidence="2">cv. Valencia</strain>
    </source>
</reference>
<dbReference type="Proteomes" id="UP000829398">
    <property type="component" value="Chromosome 3"/>
</dbReference>
<keyword evidence="2" id="KW-1185">Reference proteome</keyword>
<comment type="caution">
    <text evidence="1">The sequence shown here is derived from an EMBL/GenBank/DDBJ whole genome shotgun (WGS) entry which is preliminary data.</text>
</comment>
<gene>
    <name evidence="1" type="ORF">KPL71_006686</name>
</gene>
<name>A0ACB8LS60_CITSI</name>
<sequence>MLMILICAAWIALWILKPTNLWTKIWHEAEDRARPTLFGYYGLNFAVSTFPVIALAIIGFIYLHLLPRKPRIRQARSSATALSNPLVVNSIVGILSSFEILLVFLFVIFLVWTYYARISNDFKKLMPVKSLKLNTWQLKYLRVATRFGLLAEACLALLLLPILRGLSLFRLLGIQFEASVRYHIWLGTAMIFFATIHGGSTLFVWGVSQHIQDEMWRWQKTGRIYLAGEIALVTGLVMWITSLPQIRRKKFEFFYYTHHLYIIFLIFFLFHAGDRHFYMVFGGIFLFGLDKLLRFIQSRPEACILSARVFPSKAIELILPKHAGKASSPCKVTFMRNIYTTPKFFVIPIAGLKFTPTSVIFMKIPSISKFQWHSFSITSSSSVDDQTMSLVVKCEGEWTSSLYQMIHAELDSDADQMRCIPVAIEGPYGPATMDFLRYDSLLLVAGGIGITPFLSILQEIASAQSNRKYRFPSKVQLIYVIKSSQEICLLNSISPLLSNQPSKKWHLTLKVFVTQEEQSSVTVREVLNDLSLVRAVRFGTQSNYAVNGLESLIWMAALVGITSILFVIFLISLNHIFVPVEKKLPSEKLAAPSEKVVSKEKTPSWVADLIILSSFIIAITGSTLMAILLRWRRLKKQTPPVSLNQGKAVQVLGPIEEEHEINFGGRPNFEEIFSELEKETAGSDIGVLVCGPESMKESVAKTSQRKSQCFMMNANKDKPYFNFHSLNFTF</sequence>
<protein>
    <submittedName>
        <fullName evidence="1">Ferric reduction oxidase 8</fullName>
    </submittedName>
</protein>
<evidence type="ECO:0000313" key="2">
    <source>
        <dbReference type="Proteomes" id="UP000829398"/>
    </source>
</evidence>
<proteinExistence type="predicted"/>